<accession>A0A484HCW5</accession>
<dbReference type="NCBIfam" id="TIGR02605">
    <property type="entry name" value="CxxC_CxxC_SSSS"/>
    <property type="match status" value="1"/>
</dbReference>
<dbReference type="PANTHER" id="PTHR34404">
    <property type="entry name" value="REGULATORY PROTEIN, FMDB FAMILY"/>
    <property type="match status" value="1"/>
</dbReference>
<feature type="compositionally biased region" description="Basic and acidic residues" evidence="1">
    <location>
        <begin position="84"/>
        <end position="100"/>
    </location>
</feature>
<feature type="region of interest" description="Disordered" evidence="1">
    <location>
        <begin position="58"/>
        <end position="100"/>
    </location>
</feature>
<name>A0A484HCW5_9BACT</name>
<dbReference type="InterPro" id="IPR013429">
    <property type="entry name" value="Regulatory_FmdB_Zinc_ribbon"/>
</dbReference>
<dbReference type="SMART" id="SM00834">
    <property type="entry name" value="CxxC_CXXC_SSSS"/>
    <property type="match status" value="1"/>
</dbReference>
<dbReference type="Pfam" id="PF09723">
    <property type="entry name" value="Zn_ribbon_8"/>
    <property type="match status" value="1"/>
</dbReference>
<evidence type="ECO:0000313" key="3">
    <source>
        <dbReference type="EMBL" id="VEN73086.1"/>
    </source>
</evidence>
<evidence type="ECO:0000259" key="2">
    <source>
        <dbReference type="SMART" id="SM00834"/>
    </source>
</evidence>
<proteinExistence type="predicted"/>
<feature type="domain" description="Putative regulatory protein FmdB zinc ribbon" evidence="2">
    <location>
        <begin position="1"/>
        <end position="41"/>
    </location>
</feature>
<gene>
    <name evidence="3" type="ORF">EPICR_110054</name>
</gene>
<reference evidence="3" key="1">
    <citation type="submission" date="2019-01" db="EMBL/GenBank/DDBJ databases">
        <authorList>
            <consortium name="Genoscope - CEA"/>
            <person name="William W."/>
        </authorList>
    </citation>
    <scope>NUCLEOTIDE SEQUENCE</scope>
    <source>
        <strain evidence="3">CR-1</strain>
    </source>
</reference>
<evidence type="ECO:0000256" key="1">
    <source>
        <dbReference type="SAM" id="MobiDB-lite"/>
    </source>
</evidence>
<dbReference type="AlphaFoldDB" id="A0A484HCW5"/>
<feature type="compositionally biased region" description="Polar residues" evidence="1">
    <location>
        <begin position="66"/>
        <end position="80"/>
    </location>
</feature>
<dbReference type="PANTHER" id="PTHR34404:SF2">
    <property type="entry name" value="CONSERVED SERINE RICH PROTEIN"/>
    <property type="match status" value="1"/>
</dbReference>
<dbReference type="EMBL" id="CAACVI010000003">
    <property type="protein sequence ID" value="VEN73086.1"/>
    <property type="molecule type" value="Genomic_DNA"/>
</dbReference>
<organism evidence="3">
    <name type="scientific">uncultured Desulfobacteraceae bacterium</name>
    <dbReference type="NCBI Taxonomy" id="218296"/>
    <lineage>
        <taxon>Bacteria</taxon>
        <taxon>Pseudomonadati</taxon>
        <taxon>Thermodesulfobacteriota</taxon>
        <taxon>Desulfobacteria</taxon>
        <taxon>Desulfobacterales</taxon>
        <taxon>Desulfobacteraceae</taxon>
        <taxon>environmental samples</taxon>
    </lineage>
</organism>
<sequence length="100" mass="10907">MPIYEYECMGCGRVSEALQKFSDKPLETCDACSGALRKLVSHSSFHLKGSGWYVTDYADRSKKPSDSNSAGKKAQDSQANAPKKSADAKPDKKSDKKKAD</sequence>
<protein>
    <submittedName>
        <fullName evidence="3">FmdB family transcriptional regulator</fullName>
    </submittedName>
</protein>